<dbReference type="Pfam" id="PF12697">
    <property type="entry name" value="Abhydrolase_6"/>
    <property type="match status" value="1"/>
</dbReference>
<sequence>MSDACSKKHIILVHGACHGAWSWHKLTTLLISAGHRVTVPDLAASGVDDRRFPDLRNFADYTQPLLDLLRSLPPDERVILVGHSLGGHNIALAMNKFPEKIAAGVFLSAFMPDSVNPPAHVYSKLIEIVGESTTSYWLDTEFGTVGDKEKGPLSMLFGPKFMAKLYRLSPPEDLTLAMSLLRPASLFMEELSSAPPLSKSGYESVKKVYIVCAKDEVIIESYQRWMIENTPVTEVKEMKDADHMPMLSTPKQLCQCIMDIADKYI</sequence>
<proteinExistence type="predicted"/>
<evidence type="ECO:0000313" key="3">
    <source>
        <dbReference type="EMBL" id="WOL16999.1"/>
    </source>
</evidence>
<dbReference type="GO" id="GO:0009694">
    <property type="term" value="P:jasmonic acid metabolic process"/>
    <property type="evidence" value="ECO:0007669"/>
    <property type="project" value="TreeGrafter"/>
</dbReference>
<feature type="domain" description="AB hydrolase-1" evidence="2">
    <location>
        <begin position="10"/>
        <end position="253"/>
    </location>
</feature>
<dbReference type="InterPro" id="IPR000073">
    <property type="entry name" value="AB_hydrolase_1"/>
</dbReference>
<dbReference type="PANTHER" id="PTHR10992">
    <property type="entry name" value="METHYLESTERASE FAMILY MEMBER"/>
    <property type="match status" value="1"/>
</dbReference>
<dbReference type="Proteomes" id="UP001327560">
    <property type="component" value="Chromosome 8"/>
</dbReference>
<dbReference type="EMBL" id="CP136897">
    <property type="protein sequence ID" value="WOL16999.1"/>
    <property type="molecule type" value="Genomic_DNA"/>
</dbReference>
<name>A0AAQ3KY95_9LILI</name>
<accession>A0AAQ3KY95</accession>
<gene>
    <name evidence="3" type="ORF">Cni_G25787</name>
</gene>
<dbReference type="Gene3D" id="3.40.50.1820">
    <property type="entry name" value="alpha/beta hydrolase"/>
    <property type="match status" value="1"/>
</dbReference>
<dbReference type="GO" id="GO:0080030">
    <property type="term" value="F:methyl indole-3-acetate esterase activity"/>
    <property type="evidence" value="ECO:0007669"/>
    <property type="project" value="TreeGrafter"/>
</dbReference>
<dbReference type="SUPFAM" id="SSF53474">
    <property type="entry name" value="alpha/beta-Hydrolases"/>
    <property type="match status" value="1"/>
</dbReference>
<dbReference type="GO" id="GO:0080032">
    <property type="term" value="F:methyl jasmonate esterase activity"/>
    <property type="evidence" value="ECO:0007669"/>
    <property type="project" value="TreeGrafter"/>
</dbReference>
<reference evidence="3 4" key="1">
    <citation type="submission" date="2023-10" db="EMBL/GenBank/DDBJ databases">
        <title>Chromosome-scale genome assembly provides insights into flower coloration mechanisms of Canna indica.</title>
        <authorList>
            <person name="Li C."/>
        </authorList>
    </citation>
    <scope>NUCLEOTIDE SEQUENCE [LARGE SCALE GENOMIC DNA]</scope>
    <source>
        <tissue evidence="3">Flower</tissue>
    </source>
</reference>
<keyword evidence="1" id="KW-0378">Hydrolase</keyword>
<evidence type="ECO:0000259" key="2">
    <source>
        <dbReference type="Pfam" id="PF12697"/>
    </source>
</evidence>
<dbReference type="GO" id="GO:0080031">
    <property type="term" value="F:methyl salicylate esterase activity"/>
    <property type="evidence" value="ECO:0007669"/>
    <property type="project" value="TreeGrafter"/>
</dbReference>
<keyword evidence="4" id="KW-1185">Reference proteome</keyword>
<dbReference type="GO" id="GO:0009696">
    <property type="term" value="P:salicylic acid metabolic process"/>
    <property type="evidence" value="ECO:0007669"/>
    <property type="project" value="TreeGrafter"/>
</dbReference>
<dbReference type="InterPro" id="IPR029058">
    <property type="entry name" value="AB_hydrolase_fold"/>
</dbReference>
<dbReference type="InterPro" id="IPR045889">
    <property type="entry name" value="MES/HNL"/>
</dbReference>
<dbReference type="AlphaFoldDB" id="A0AAQ3KY95"/>
<protein>
    <submittedName>
        <fullName evidence="3">Salicylic acid-binding protein 2-like</fullName>
    </submittedName>
</protein>
<dbReference type="PANTHER" id="PTHR10992:SF1083">
    <property type="entry name" value="METHYLESTERASE 1"/>
    <property type="match status" value="1"/>
</dbReference>
<evidence type="ECO:0000256" key="1">
    <source>
        <dbReference type="ARBA" id="ARBA00022801"/>
    </source>
</evidence>
<evidence type="ECO:0000313" key="4">
    <source>
        <dbReference type="Proteomes" id="UP001327560"/>
    </source>
</evidence>
<organism evidence="3 4">
    <name type="scientific">Canna indica</name>
    <name type="common">Indian-shot</name>
    <dbReference type="NCBI Taxonomy" id="4628"/>
    <lineage>
        <taxon>Eukaryota</taxon>
        <taxon>Viridiplantae</taxon>
        <taxon>Streptophyta</taxon>
        <taxon>Embryophyta</taxon>
        <taxon>Tracheophyta</taxon>
        <taxon>Spermatophyta</taxon>
        <taxon>Magnoliopsida</taxon>
        <taxon>Liliopsida</taxon>
        <taxon>Zingiberales</taxon>
        <taxon>Cannaceae</taxon>
        <taxon>Canna</taxon>
    </lineage>
</organism>
<dbReference type="FunFam" id="3.40.50.1820:FF:000051">
    <property type="entry name" value="(S)-hydroxynitrile lyase"/>
    <property type="match status" value="1"/>
</dbReference>